<keyword evidence="1" id="KW-0812">Transmembrane</keyword>
<feature type="transmembrane region" description="Helical" evidence="1">
    <location>
        <begin position="231"/>
        <end position="255"/>
    </location>
</feature>
<keyword evidence="3" id="KW-1185">Reference proteome</keyword>
<proteinExistence type="predicted"/>
<protein>
    <recommendedName>
        <fullName evidence="4">Integral membrane protein</fullName>
    </recommendedName>
</protein>
<dbReference type="EMBL" id="JAPNTZ010000003">
    <property type="protein sequence ID" value="MCY1138528.1"/>
    <property type="molecule type" value="Genomic_DNA"/>
</dbReference>
<feature type="transmembrane region" description="Helical" evidence="1">
    <location>
        <begin position="147"/>
        <end position="164"/>
    </location>
</feature>
<keyword evidence="1" id="KW-0472">Membrane</keyword>
<dbReference type="Proteomes" id="UP001151002">
    <property type="component" value="Unassembled WGS sequence"/>
</dbReference>
<keyword evidence="1" id="KW-1133">Transmembrane helix</keyword>
<feature type="transmembrane region" description="Helical" evidence="1">
    <location>
        <begin position="95"/>
        <end position="112"/>
    </location>
</feature>
<comment type="caution">
    <text evidence="2">The sequence shown here is derived from an EMBL/GenBank/DDBJ whole genome shotgun (WGS) entry which is preliminary data.</text>
</comment>
<evidence type="ECO:0000256" key="1">
    <source>
        <dbReference type="SAM" id="Phobius"/>
    </source>
</evidence>
<organism evidence="2 3">
    <name type="scientific">Paractinoplanes pyxinae</name>
    <dbReference type="NCBI Taxonomy" id="2997416"/>
    <lineage>
        <taxon>Bacteria</taxon>
        <taxon>Bacillati</taxon>
        <taxon>Actinomycetota</taxon>
        <taxon>Actinomycetes</taxon>
        <taxon>Micromonosporales</taxon>
        <taxon>Micromonosporaceae</taxon>
        <taxon>Paractinoplanes</taxon>
    </lineage>
</organism>
<name>A0ABT4AWC0_9ACTN</name>
<accession>A0ABT4AWC0</accession>
<feature type="transmembrane region" description="Helical" evidence="1">
    <location>
        <begin position="176"/>
        <end position="198"/>
    </location>
</feature>
<dbReference type="RefSeq" id="WP_267562533.1">
    <property type="nucleotide sequence ID" value="NZ_JAPNTZ010000003.1"/>
</dbReference>
<reference evidence="2" key="1">
    <citation type="submission" date="2022-11" db="EMBL/GenBank/DDBJ databases">
        <authorList>
            <person name="Somphong A."/>
            <person name="Phongsopitanun W."/>
        </authorList>
    </citation>
    <scope>NUCLEOTIDE SEQUENCE</scope>
    <source>
        <strain evidence="2">Pm04-4</strain>
    </source>
</reference>
<evidence type="ECO:0008006" key="4">
    <source>
        <dbReference type="Google" id="ProtNLM"/>
    </source>
</evidence>
<evidence type="ECO:0000313" key="2">
    <source>
        <dbReference type="EMBL" id="MCY1138528.1"/>
    </source>
</evidence>
<sequence>MGAVDRLARAAVLVAARRWPDDLAGVMRDEWLAELAVIGEPWRKLAFAGSLAVSPGVDEPSWRERAENAGRLAAVAAGVTLLAAVATNLARATEALAPVMLLLGAAGLALAGRRVRGSVALAGVALFAFLFAGNPVPMMPFMGARDIAPAVAVWTIGMAVALRARRRWVAVAGGLVTLDLAVVAGSAHAAAALGVPAWTAPAWFPLALLPGGTVSFGPHLGDGPAFHASGILLANAAVSAGPFLLCTAFLLASALTGKTGEPARSSGHLTRRVTDAARAAVSRLGVNARRGAAGAVTALATLAVAPALPAAGGDPDVVLRRLLDNSTAFGFGFVEHPVGLGAVALLAALLAMRATDSLTAA</sequence>
<feature type="transmembrane region" description="Helical" evidence="1">
    <location>
        <begin position="119"/>
        <end position="141"/>
    </location>
</feature>
<feature type="transmembrane region" description="Helical" evidence="1">
    <location>
        <begin position="72"/>
        <end position="89"/>
    </location>
</feature>
<feature type="transmembrane region" description="Helical" evidence="1">
    <location>
        <begin position="328"/>
        <end position="351"/>
    </location>
</feature>
<gene>
    <name evidence="2" type="ORF">OWR29_11010</name>
</gene>
<evidence type="ECO:0000313" key="3">
    <source>
        <dbReference type="Proteomes" id="UP001151002"/>
    </source>
</evidence>
<feature type="transmembrane region" description="Helical" evidence="1">
    <location>
        <begin position="291"/>
        <end position="308"/>
    </location>
</feature>